<accession>A0A2P6QIM3</accession>
<evidence type="ECO:0000256" key="1">
    <source>
        <dbReference type="SAM" id="MobiDB-lite"/>
    </source>
</evidence>
<feature type="region of interest" description="Disordered" evidence="1">
    <location>
        <begin position="57"/>
        <end position="160"/>
    </location>
</feature>
<feature type="compositionally biased region" description="Basic and acidic residues" evidence="1">
    <location>
        <begin position="77"/>
        <end position="97"/>
    </location>
</feature>
<comment type="caution">
    <text evidence="2">The sequence shown here is derived from an EMBL/GenBank/DDBJ whole genome shotgun (WGS) entry which is preliminary data.</text>
</comment>
<dbReference type="AlphaFoldDB" id="A0A2P6QIM3"/>
<reference evidence="2 3" key="1">
    <citation type="journal article" date="2018" name="Nat. Genet.">
        <title>The Rosa genome provides new insights in the design of modern roses.</title>
        <authorList>
            <person name="Bendahmane M."/>
        </authorList>
    </citation>
    <scope>NUCLEOTIDE SEQUENCE [LARGE SCALE GENOMIC DNA]</scope>
    <source>
        <strain evidence="3">cv. Old Blush</strain>
    </source>
</reference>
<dbReference type="EMBL" id="PDCK01000043">
    <property type="protein sequence ID" value="PRQ34032.1"/>
    <property type="molecule type" value="Genomic_DNA"/>
</dbReference>
<dbReference type="Proteomes" id="UP000238479">
    <property type="component" value="Chromosome 5"/>
</dbReference>
<proteinExistence type="predicted"/>
<evidence type="ECO:0000313" key="2">
    <source>
        <dbReference type="EMBL" id="PRQ34032.1"/>
    </source>
</evidence>
<feature type="region of interest" description="Disordered" evidence="1">
    <location>
        <begin position="185"/>
        <end position="208"/>
    </location>
</feature>
<dbReference type="Gramene" id="PRQ34032">
    <property type="protein sequence ID" value="PRQ34032"/>
    <property type="gene ID" value="RchiOBHm_Chr5g0064301"/>
</dbReference>
<dbReference type="STRING" id="74649.A0A2P6QIM3"/>
<gene>
    <name evidence="2" type="ORF">RchiOBHm_Chr5g0064301</name>
</gene>
<evidence type="ECO:0000313" key="3">
    <source>
        <dbReference type="Proteomes" id="UP000238479"/>
    </source>
</evidence>
<protein>
    <submittedName>
        <fullName evidence="2">Uncharacterized protein</fullName>
    </submittedName>
</protein>
<keyword evidence="3" id="KW-1185">Reference proteome</keyword>
<organism evidence="2 3">
    <name type="scientific">Rosa chinensis</name>
    <name type="common">China rose</name>
    <dbReference type="NCBI Taxonomy" id="74649"/>
    <lineage>
        <taxon>Eukaryota</taxon>
        <taxon>Viridiplantae</taxon>
        <taxon>Streptophyta</taxon>
        <taxon>Embryophyta</taxon>
        <taxon>Tracheophyta</taxon>
        <taxon>Spermatophyta</taxon>
        <taxon>Magnoliopsida</taxon>
        <taxon>eudicotyledons</taxon>
        <taxon>Gunneridae</taxon>
        <taxon>Pentapetalae</taxon>
        <taxon>rosids</taxon>
        <taxon>fabids</taxon>
        <taxon>Rosales</taxon>
        <taxon>Rosaceae</taxon>
        <taxon>Rosoideae</taxon>
        <taxon>Rosoideae incertae sedis</taxon>
        <taxon>Rosa</taxon>
    </lineage>
</organism>
<sequence length="208" mass="23476">MYTAECYKDSIPSFMVGYSDSKTAQMLVSDKDGDGSLNRNPLEFKLFVREFDDRQGCRIKSSNSERDDKEEEDHDDSEVHQREEEDQVKSQEEKQEDNFDMFVTSLKVKIPSAEESRGLEDDDEGLKTPTSLDQKIIVSLKSPPGAPRKPKALPLKKRKGNRHPRLLLDLSSEIELLFPPVVCPDLGGGKIKKNPDKKAPSTNDCMTS</sequence>
<feature type="compositionally biased region" description="Basic residues" evidence="1">
    <location>
        <begin position="148"/>
        <end position="160"/>
    </location>
</feature>
<name>A0A2P6QIM3_ROSCH</name>